<reference evidence="2" key="2">
    <citation type="journal article" date="2023" name="IMA Fungus">
        <title>Comparative genomic study of the Penicillium genus elucidates a diverse pangenome and 15 lateral gene transfer events.</title>
        <authorList>
            <person name="Petersen C."/>
            <person name="Sorensen T."/>
            <person name="Nielsen M.R."/>
            <person name="Sondergaard T.E."/>
            <person name="Sorensen J.L."/>
            <person name="Fitzpatrick D.A."/>
            <person name="Frisvad J.C."/>
            <person name="Nielsen K.L."/>
        </authorList>
    </citation>
    <scope>NUCLEOTIDE SEQUENCE</scope>
    <source>
        <strain evidence="2">IBT 16849</strain>
    </source>
</reference>
<name>A0A9W9M547_9EURO</name>
<reference evidence="2" key="1">
    <citation type="submission" date="2022-11" db="EMBL/GenBank/DDBJ databases">
        <authorList>
            <person name="Petersen C."/>
        </authorList>
    </citation>
    <scope>NUCLEOTIDE SEQUENCE</scope>
    <source>
        <strain evidence="2">IBT 16849</strain>
    </source>
</reference>
<comment type="caution">
    <text evidence="2">The sequence shown here is derived from an EMBL/GenBank/DDBJ whole genome shotgun (WGS) entry which is preliminary data.</text>
</comment>
<evidence type="ECO:0000256" key="1">
    <source>
        <dbReference type="ARBA" id="ARBA00005437"/>
    </source>
</evidence>
<dbReference type="OrthoDB" id="97518at2759"/>
<dbReference type="Proteomes" id="UP001150879">
    <property type="component" value="Unassembled WGS sequence"/>
</dbReference>
<evidence type="ECO:0008006" key="4">
    <source>
        <dbReference type="Google" id="ProtNLM"/>
    </source>
</evidence>
<evidence type="ECO:0000313" key="3">
    <source>
        <dbReference type="Proteomes" id="UP001150879"/>
    </source>
</evidence>
<sequence>MSGIMSGIMSGTAYSHARLDRGITPKSSAPRYALKAPERQVAFRLEHIATERTTLLIKPHGNPQSDRAYKISDEEGSTAFTATGRKYNDRSCRELRDSSGLPLFDIHTKPLSNPLSWVVTLPGSKISEGTVAKATPRLTWNSVNLVFSFRNGAAEDRKSEEDKQLTLTVKKHGEALAFFDIVDGDRRIAELRESIVHNERLALRRTKRGGGHRPALDLIVSPGVDISLVTVIAVIVSDWFFGSS</sequence>
<protein>
    <recommendedName>
        <fullName evidence="4">Tubby C-terminal domain-containing protein</fullName>
    </recommendedName>
</protein>
<dbReference type="InterPro" id="IPR025659">
    <property type="entry name" value="Tubby-like_C"/>
</dbReference>
<dbReference type="InterPro" id="IPR038595">
    <property type="entry name" value="LOR_sf"/>
</dbReference>
<comment type="similarity">
    <text evidence="1">Belongs to the LOR family.</text>
</comment>
<evidence type="ECO:0000313" key="2">
    <source>
        <dbReference type="EMBL" id="KAJ5189263.1"/>
    </source>
</evidence>
<proteinExistence type="inferred from homology"/>
<dbReference type="SUPFAM" id="SSF54518">
    <property type="entry name" value="Tubby C-terminal domain-like"/>
    <property type="match status" value="1"/>
</dbReference>
<keyword evidence="3" id="KW-1185">Reference proteome</keyword>
<organism evidence="2 3">
    <name type="scientific">Penicillium cf. griseofulvum</name>
    <dbReference type="NCBI Taxonomy" id="2972120"/>
    <lineage>
        <taxon>Eukaryota</taxon>
        <taxon>Fungi</taxon>
        <taxon>Dikarya</taxon>
        <taxon>Ascomycota</taxon>
        <taxon>Pezizomycotina</taxon>
        <taxon>Eurotiomycetes</taxon>
        <taxon>Eurotiomycetidae</taxon>
        <taxon>Eurotiales</taxon>
        <taxon>Aspergillaceae</taxon>
        <taxon>Penicillium</taxon>
    </lineage>
</organism>
<dbReference type="InterPro" id="IPR007612">
    <property type="entry name" value="LOR"/>
</dbReference>
<dbReference type="AlphaFoldDB" id="A0A9W9M547"/>
<accession>A0A9W9M547</accession>
<dbReference type="EMBL" id="JAPQKP010000005">
    <property type="protein sequence ID" value="KAJ5189263.1"/>
    <property type="molecule type" value="Genomic_DNA"/>
</dbReference>
<dbReference type="Gene3D" id="2.40.160.200">
    <property type="entry name" value="LURP1-related"/>
    <property type="match status" value="1"/>
</dbReference>
<dbReference type="Pfam" id="PF04525">
    <property type="entry name" value="LOR"/>
    <property type="match status" value="1"/>
</dbReference>
<gene>
    <name evidence="2" type="ORF">N7472_008277</name>
</gene>